<keyword evidence="2" id="KW-1185">Reference proteome</keyword>
<dbReference type="Proteomes" id="UP000800082">
    <property type="component" value="Unassembled WGS sequence"/>
</dbReference>
<name>A0A6A5RDA3_9PLEO</name>
<dbReference type="GeneID" id="54355839"/>
<reference evidence="1" key="1">
    <citation type="journal article" date="2020" name="Stud. Mycol.">
        <title>101 Dothideomycetes genomes: a test case for predicting lifestyles and emergence of pathogens.</title>
        <authorList>
            <person name="Haridas S."/>
            <person name="Albert R."/>
            <person name="Binder M."/>
            <person name="Bloem J."/>
            <person name="Labutti K."/>
            <person name="Salamov A."/>
            <person name="Andreopoulos B."/>
            <person name="Baker S."/>
            <person name="Barry K."/>
            <person name="Bills G."/>
            <person name="Bluhm B."/>
            <person name="Cannon C."/>
            <person name="Castanera R."/>
            <person name="Culley D."/>
            <person name="Daum C."/>
            <person name="Ezra D."/>
            <person name="Gonzalez J."/>
            <person name="Henrissat B."/>
            <person name="Kuo A."/>
            <person name="Liang C."/>
            <person name="Lipzen A."/>
            <person name="Lutzoni F."/>
            <person name="Magnuson J."/>
            <person name="Mondo S."/>
            <person name="Nolan M."/>
            <person name="Ohm R."/>
            <person name="Pangilinan J."/>
            <person name="Park H.-J."/>
            <person name="Ramirez L."/>
            <person name="Alfaro M."/>
            <person name="Sun H."/>
            <person name="Tritt A."/>
            <person name="Yoshinaga Y."/>
            <person name="Zwiers L.-H."/>
            <person name="Turgeon B."/>
            <person name="Goodwin S."/>
            <person name="Spatafora J."/>
            <person name="Crous P."/>
            <person name="Grigoriev I."/>
        </authorList>
    </citation>
    <scope>NUCLEOTIDE SEQUENCE</scope>
    <source>
        <strain evidence="1">CBS 183.55</strain>
    </source>
</reference>
<sequence length="338" mass="37803">MDHDLAPDTVILSAIFPNAQPVKVTILAQTIDTCTFRAQFETNDWPMDLLVHAEVFDDEPILEVVTAICSTANHQFPGLVPEMYKCDKAMTADGRDFEYTVSRFLTGTVTLESVWPSLKPEQKESLVDAVVVTVKQVHQMRRTDPVVKELLAGTPFIHSEGSVCIGSPRCGYSKDLREFLRHLVERNRLRRSAACDIVETADGVLIRSSLPEVGQLLKNEDINSLDDDIVLSYNDIKPHSISVHATTLTDGSTAYELVGIIHSNQAGFFPFAFEAAQEDLLGNENLFLDWYVLFKQKTRDMIPAGGASERLITAVQIITKSKCIQQKTSVMAEFRRIW</sequence>
<dbReference type="AlphaFoldDB" id="A0A6A5RDA3"/>
<dbReference type="InterPro" id="IPR051678">
    <property type="entry name" value="AGP_Transferase"/>
</dbReference>
<gene>
    <name evidence="1" type="ORF">M421DRAFT_94089</name>
</gene>
<dbReference type="OrthoDB" id="2906425at2759"/>
<evidence type="ECO:0000313" key="1">
    <source>
        <dbReference type="EMBL" id="KAF1926231.1"/>
    </source>
</evidence>
<dbReference type="PANTHER" id="PTHR21310:SF55">
    <property type="entry name" value="AMINOGLYCOSIDE PHOSPHOTRANSFERASE DOMAIN-CONTAINING PROTEIN"/>
    <property type="match status" value="1"/>
</dbReference>
<proteinExistence type="predicted"/>
<evidence type="ECO:0000313" key="2">
    <source>
        <dbReference type="Proteomes" id="UP000800082"/>
    </source>
</evidence>
<dbReference type="PANTHER" id="PTHR21310">
    <property type="entry name" value="AMINOGLYCOSIDE PHOSPHOTRANSFERASE-RELATED-RELATED"/>
    <property type="match status" value="1"/>
</dbReference>
<protein>
    <recommendedName>
        <fullName evidence="3">Aminoglycoside phosphotransferase domain-containing protein</fullName>
    </recommendedName>
</protein>
<organism evidence="1 2">
    <name type="scientific">Didymella exigua CBS 183.55</name>
    <dbReference type="NCBI Taxonomy" id="1150837"/>
    <lineage>
        <taxon>Eukaryota</taxon>
        <taxon>Fungi</taxon>
        <taxon>Dikarya</taxon>
        <taxon>Ascomycota</taxon>
        <taxon>Pezizomycotina</taxon>
        <taxon>Dothideomycetes</taxon>
        <taxon>Pleosporomycetidae</taxon>
        <taxon>Pleosporales</taxon>
        <taxon>Pleosporineae</taxon>
        <taxon>Didymellaceae</taxon>
        <taxon>Didymella</taxon>
    </lineage>
</organism>
<accession>A0A6A5RDA3</accession>
<evidence type="ECO:0008006" key="3">
    <source>
        <dbReference type="Google" id="ProtNLM"/>
    </source>
</evidence>
<dbReference type="EMBL" id="ML978978">
    <property type="protein sequence ID" value="KAF1926231.1"/>
    <property type="molecule type" value="Genomic_DNA"/>
</dbReference>
<dbReference type="RefSeq" id="XP_033446483.1">
    <property type="nucleotide sequence ID" value="XM_033598172.1"/>
</dbReference>